<protein>
    <submittedName>
        <fullName evidence="2">TapY2 family type IVa secretion system protein</fullName>
    </submittedName>
</protein>
<keyword evidence="1" id="KW-0732">Signal</keyword>
<dbReference type="Proteomes" id="UP001195903">
    <property type="component" value="Unassembled WGS sequence"/>
</dbReference>
<dbReference type="EMBL" id="JAHEPS010000001">
    <property type="protein sequence ID" value="MBT1443402.1"/>
    <property type="molecule type" value="Genomic_DNA"/>
</dbReference>
<gene>
    <name evidence="2" type="ORF">KJI95_02545</name>
</gene>
<feature type="chain" id="PRO_5045757372" evidence="1">
    <location>
        <begin position="23"/>
        <end position="121"/>
    </location>
</feature>
<organism evidence="2 3">
    <name type="scientific">Shewanella jiangmenensis</name>
    <dbReference type="NCBI Taxonomy" id="2837387"/>
    <lineage>
        <taxon>Bacteria</taxon>
        <taxon>Pseudomonadati</taxon>
        <taxon>Pseudomonadota</taxon>
        <taxon>Gammaproteobacteria</taxon>
        <taxon>Alteromonadales</taxon>
        <taxon>Shewanellaceae</taxon>
        <taxon>Shewanella</taxon>
    </lineage>
</organism>
<accession>A0ABS5V0T0</accession>
<dbReference type="InterPro" id="IPR049848">
    <property type="entry name" value="TapY2-like"/>
</dbReference>
<name>A0ABS5V0T0_9GAMM</name>
<evidence type="ECO:0000256" key="1">
    <source>
        <dbReference type="SAM" id="SignalP"/>
    </source>
</evidence>
<dbReference type="RefSeq" id="WP_214505589.1">
    <property type="nucleotide sequence ID" value="NZ_JAHEPS010000001.1"/>
</dbReference>
<comment type="caution">
    <text evidence="2">The sequence shown here is derived from an EMBL/GenBank/DDBJ whole genome shotgun (WGS) entry which is preliminary data.</text>
</comment>
<evidence type="ECO:0000313" key="2">
    <source>
        <dbReference type="EMBL" id="MBT1443402.1"/>
    </source>
</evidence>
<reference evidence="2 3" key="1">
    <citation type="submission" date="2021-05" db="EMBL/GenBank/DDBJ databases">
        <title>Shewanella sp. JM162201.</title>
        <authorList>
            <person name="Xu S."/>
            <person name="Li A."/>
        </authorList>
    </citation>
    <scope>NUCLEOTIDE SEQUENCE [LARGE SCALE GENOMIC DNA]</scope>
    <source>
        <strain evidence="2 3">JM162201</strain>
    </source>
</reference>
<proteinExistence type="predicted"/>
<evidence type="ECO:0000313" key="3">
    <source>
        <dbReference type="Proteomes" id="UP001195903"/>
    </source>
</evidence>
<feature type="signal peptide" evidence="1">
    <location>
        <begin position="1"/>
        <end position="22"/>
    </location>
</feature>
<keyword evidence="3" id="KW-1185">Reference proteome</keyword>
<dbReference type="NCBIfam" id="NF038109">
    <property type="entry name" value="tapY2_fam"/>
    <property type="match status" value="1"/>
</dbReference>
<sequence length="121" mass="13092">MQINTLTLLLSLGAILLPPAFAQSEYQPQQVQYQGLGDAMPAQGTFKCFIDTNVGEGIYAFTWGVADTVKNMRTLPGSPLNNSAMAAKGIQVYAGKVYECVPDESEFSLGRARELDASRAR</sequence>